<proteinExistence type="predicted"/>
<accession>A0AAE0DN95</accession>
<protein>
    <submittedName>
        <fullName evidence="2">Uncharacterized protein</fullName>
    </submittedName>
</protein>
<keyword evidence="3" id="KW-1185">Reference proteome</keyword>
<dbReference type="EMBL" id="JASNWA010000004">
    <property type="protein sequence ID" value="KAK3176127.1"/>
    <property type="molecule type" value="Genomic_DNA"/>
</dbReference>
<reference evidence="2" key="1">
    <citation type="submission" date="2022-11" db="EMBL/GenBank/DDBJ databases">
        <title>Chromosomal genome sequence assembly and mating type (MAT) locus characterization of the leprose asexual lichenized fungus Lepraria neglecta (Nyl.) Erichsen.</title>
        <authorList>
            <person name="Allen J.L."/>
            <person name="Pfeffer B."/>
        </authorList>
    </citation>
    <scope>NUCLEOTIDE SEQUENCE</scope>
    <source>
        <strain evidence="2">Allen 5258</strain>
    </source>
</reference>
<keyword evidence="1" id="KW-0812">Transmembrane</keyword>
<dbReference type="AlphaFoldDB" id="A0AAE0DN95"/>
<evidence type="ECO:0000313" key="2">
    <source>
        <dbReference type="EMBL" id="KAK3176127.1"/>
    </source>
</evidence>
<evidence type="ECO:0000313" key="3">
    <source>
        <dbReference type="Proteomes" id="UP001276659"/>
    </source>
</evidence>
<comment type="caution">
    <text evidence="2">The sequence shown here is derived from an EMBL/GenBank/DDBJ whole genome shotgun (WGS) entry which is preliminary data.</text>
</comment>
<feature type="transmembrane region" description="Helical" evidence="1">
    <location>
        <begin position="94"/>
        <end position="113"/>
    </location>
</feature>
<evidence type="ECO:0000256" key="1">
    <source>
        <dbReference type="SAM" id="Phobius"/>
    </source>
</evidence>
<name>A0AAE0DN95_9LECA</name>
<keyword evidence="1" id="KW-1133">Transmembrane helix</keyword>
<feature type="transmembrane region" description="Helical" evidence="1">
    <location>
        <begin position="134"/>
        <end position="160"/>
    </location>
</feature>
<keyword evidence="1" id="KW-0472">Membrane</keyword>
<sequence>MASGLLFDPLKLLRLAPLITSTATLMYAHDQHLFFGAWTHESYRKEANTFLPRWFKICLQRAIVIIFTFYPITMILAGANIFLGDPANQKATNFYYGGLAFTFGHFLFGKWAMRLLGAIENDESKGNSTTDMRSWLAMNMIRSVTVDLLGFLSFLMAAMASLKL</sequence>
<organism evidence="2 3">
    <name type="scientific">Lepraria neglecta</name>
    <dbReference type="NCBI Taxonomy" id="209136"/>
    <lineage>
        <taxon>Eukaryota</taxon>
        <taxon>Fungi</taxon>
        <taxon>Dikarya</taxon>
        <taxon>Ascomycota</taxon>
        <taxon>Pezizomycotina</taxon>
        <taxon>Lecanoromycetes</taxon>
        <taxon>OSLEUM clade</taxon>
        <taxon>Lecanoromycetidae</taxon>
        <taxon>Lecanorales</taxon>
        <taxon>Lecanorineae</taxon>
        <taxon>Stereocaulaceae</taxon>
        <taxon>Lepraria</taxon>
    </lineage>
</organism>
<gene>
    <name evidence="2" type="ORF">OEA41_007449</name>
</gene>
<feature type="transmembrane region" description="Helical" evidence="1">
    <location>
        <begin position="62"/>
        <end position="82"/>
    </location>
</feature>
<dbReference type="Proteomes" id="UP001276659">
    <property type="component" value="Unassembled WGS sequence"/>
</dbReference>